<keyword evidence="3" id="KW-0813">Transport</keyword>
<dbReference type="GO" id="GO:0030975">
    <property type="term" value="F:thiamine binding"/>
    <property type="evidence" value="ECO:0007669"/>
    <property type="project" value="TreeGrafter"/>
</dbReference>
<name>A0A5N3P693_9HYPH</name>
<dbReference type="InterPro" id="IPR006311">
    <property type="entry name" value="TAT_signal"/>
</dbReference>
<dbReference type="EMBL" id="VCMV01000039">
    <property type="protein sequence ID" value="KAB0265244.1"/>
    <property type="molecule type" value="Genomic_DNA"/>
</dbReference>
<dbReference type="Pfam" id="PF13416">
    <property type="entry name" value="SBP_bac_8"/>
    <property type="match status" value="1"/>
</dbReference>
<dbReference type="PANTHER" id="PTHR30006">
    <property type="entry name" value="THIAMINE-BINDING PERIPLASMIC PROTEIN-RELATED"/>
    <property type="match status" value="1"/>
</dbReference>
<keyword evidence="7" id="KW-1185">Reference proteome</keyword>
<evidence type="ECO:0000256" key="5">
    <source>
        <dbReference type="ARBA" id="ARBA00022764"/>
    </source>
</evidence>
<evidence type="ECO:0000256" key="4">
    <source>
        <dbReference type="ARBA" id="ARBA00022729"/>
    </source>
</evidence>
<dbReference type="Gene3D" id="3.40.190.10">
    <property type="entry name" value="Periplasmic binding protein-like II"/>
    <property type="match status" value="2"/>
</dbReference>
<dbReference type="InterPro" id="IPR006059">
    <property type="entry name" value="SBP"/>
</dbReference>
<dbReference type="AlphaFoldDB" id="A0A5N3P693"/>
<organism evidence="6 7">
    <name type="scientific">Microvirga brassicacearum</name>
    <dbReference type="NCBI Taxonomy" id="2580413"/>
    <lineage>
        <taxon>Bacteria</taxon>
        <taxon>Pseudomonadati</taxon>
        <taxon>Pseudomonadota</taxon>
        <taxon>Alphaproteobacteria</taxon>
        <taxon>Hyphomicrobiales</taxon>
        <taxon>Methylobacteriaceae</taxon>
        <taxon>Microvirga</taxon>
    </lineage>
</organism>
<dbReference type="SUPFAM" id="SSF53850">
    <property type="entry name" value="Periplasmic binding protein-like II"/>
    <property type="match status" value="1"/>
</dbReference>
<dbReference type="PROSITE" id="PS51318">
    <property type="entry name" value="TAT"/>
    <property type="match status" value="1"/>
</dbReference>
<comment type="caution">
    <text evidence="6">The sequence shown here is derived from an EMBL/GenBank/DDBJ whole genome shotgun (WGS) entry which is preliminary data.</text>
</comment>
<keyword evidence="5" id="KW-0574">Periplasm</keyword>
<gene>
    <name evidence="6" type="ORF">FEZ63_19605</name>
</gene>
<comment type="similarity">
    <text evidence="2">Belongs to the bacterial solute-binding protein 1 family.</text>
</comment>
<dbReference type="PANTHER" id="PTHR30006:SF3">
    <property type="entry name" value="THIAMINE-BINDING PERIPLASMIC PROTEIN"/>
    <property type="match status" value="1"/>
</dbReference>
<evidence type="ECO:0000313" key="7">
    <source>
        <dbReference type="Proteomes" id="UP000325684"/>
    </source>
</evidence>
<keyword evidence="4" id="KW-0732">Signal</keyword>
<evidence type="ECO:0000256" key="1">
    <source>
        <dbReference type="ARBA" id="ARBA00004418"/>
    </source>
</evidence>
<proteinExistence type="inferred from homology"/>
<protein>
    <submittedName>
        <fullName evidence="6">ABC transporter substrate-binding protein</fullName>
    </submittedName>
</protein>
<reference evidence="6 7" key="1">
    <citation type="journal article" date="2019" name="Microorganisms">
        <title>Genome Insights into the Novel Species Microvirga brassicacearum, a Rapeseed Endophyte with Biotechnological Potential.</title>
        <authorList>
            <person name="Jimenez-Gomez A."/>
            <person name="Saati-Santamaria Z."/>
            <person name="Igual J.M."/>
            <person name="Rivas R."/>
            <person name="Mateos P.F."/>
            <person name="Garcia-Fraile P."/>
        </authorList>
    </citation>
    <scope>NUCLEOTIDE SEQUENCE [LARGE SCALE GENOMIC DNA]</scope>
    <source>
        <strain evidence="6 7">CDVBN77</strain>
    </source>
</reference>
<dbReference type="GO" id="GO:0030288">
    <property type="term" value="C:outer membrane-bounded periplasmic space"/>
    <property type="evidence" value="ECO:0007669"/>
    <property type="project" value="TreeGrafter"/>
</dbReference>
<evidence type="ECO:0000313" key="6">
    <source>
        <dbReference type="EMBL" id="KAB0265244.1"/>
    </source>
</evidence>
<dbReference type="CDD" id="cd13589">
    <property type="entry name" value="PBP2_polyamine_RpCGA009"/>
    <property type="match status" value="1"/>
</dbReference>
<sequence>MEKQSFAEDCLEVASELGRDGLSRRDMLRAALALGIAPAALAAGSRAAQAQARKEVVVVNFGGDAIKAFDEAFVKPFAAQGGRMVLDGSGALNGKILTMVQSGHVTWDICDAGITTLAELGPHKALEKIDYSIVDKSKVLPEFAYDEGVVNYMFSTILAWDKSKIKEQPTVADFFDTKKYPGRRMMRKDSQGMLEFALLADGVPLDKLYPLDVKRAFAKIATIRKDLLFWSSGSESQSLMRDGECVMGLLWHTRGNILRRETQGRVDYTFKDGLLQPGLWVVPKGNPAGKEAFVAIASMQQPEGQIKLLAAMGNGPANPAAQSMVPQDQRAMNPADPSNAAMQAKINAEWYKNNHSKTFQAYLDLISS</sequence>
<accession>A0A5N3P693</accession>
<dbReference type="Proteomes" id="UP000325684">
    <property type="component" value="Unassembled WGS sequence"/>
</dbReference>
<dbReference type="GO" id="GO:0030976">
    <property type="term" value="F:thiamine pyrophosphate binding"/>
    <property type="evidence" value="ECO:0007669"/>
    <property type="project" value="TreeGrafter"/>
</dbReference>
<evidence type="ECO:0000256" key="2">
    <source>
        <dbReference type="ARBA" id="ARBA00008520"/>
    </source>
</evidence>
<dbReference type="GO" id="GO:0015888">
    <property type="term" value="P:thiamine transport"/>
    <property type="evidence" value="ECO:0007669"/>
    <property type="project" value="TreeGrafter"/>
</dbReference>
<comment type="subcellular location">
    <subcellularLocation>
        <location evidence="1">Periplasm</location>
    </subcellularLocation>
</comment>
<dbReference type="RefSeq" id="WP_150947640.1">
    <property type="nucleotide sequence ID" value="NZ_VCMV01000039.1"/>
</dbReference>
<dbReference type="OrthoDB" id="9815444at2"/>
<evidence type="ECO:0000256" key="3">
    <source>
        <dbReference type="ARBA" id="ARBA00022448"/>
    </source>
</evidence>